<dbReference type="OrthoDB" id="9811036at2"/>
<evidence type="ECO:0000256" key="3">
    <source>
        <dbReference type="ARBA" id="ARBA00022748"/>
    </source>
</evidence>
<dbReference type="AlphaFoldDB" id="A0A2V4MW06"/>
<keyword evidence="5 7" id="KW-0472">Membrane</keyword>
<keyword evidence="12" id="KW-1185">Reference proteome</keyword>
<dbReference type="PANTHER" id="PTHR32234:SF3">
    <property type="entry name" value="SUPPRESSION OF COPPER SENSITIVITY PROTEIN"/>
    <property type="match status" value="1"/>
</dbReference>
<feature type="transmembrane region" description="Helical" evidence="7">
    <location>
        <begin position="347"/>
        <end position="374"/>
    </location>
</feature>
<evidence type="ECO:0000259" key="10">
    <source>
        <dbReference type="Pfam" id="PF11412"/>
    </source>
</evidence>
<accession>A0A2V4MW06</accession>
<evidence type="ECO:0000256" key="1">
    <source>
        <dbReference type="ARBA" id="ARBA00004141"/>
    </source>
</evidence>
<dbReference type="InterPro" id="IPR035671">
    <property type="entry name" value="DsbD_gamma"/>
</dbReference>
<evidence type="ECO:0000313" key="12">
    <source>
        <dbReference type="Proteomes" id="UP000248012"/>
    </source>
</evidence>
<feature type="transmembrane region" description="Helical" evidence="7">
    <location>
        <begin position="386"/>
        <end position="410"/>
    </location>
</feature>
<feature type="chain" id="PRO_5015974308" evidence="8">
    <location>
        <begin position="33"/>
        <end position="705"/>
    </location>
</feature>
<keyword evidence="8" id="KW-0732">Signal</keyword>
<feature type="domain" description="Thiol:disulfide interchange protein DsbD N-terminal" evidence="10">
    <location>
        <begin position="61"/>
        <end position="158"/>
    </location>
</feature>
<evidence type="ECO:0000256" key="4">
    <source>
        <dbReference type="ARBA" id="ARBA00022989"/>
    </source>
</evidence>
<dbReference type="EMBL" id="QFVT01000011">
    <property type="protein sequence ID" value="PYC46624.1"/>
    <property type="molecule type" value="Genomic_DNA"/>
</dbReference>
<keyword evidence="6" id="KW-0676">Redox-active center</keyword>
<evidence type="ECO:0000256" key="5">
    <source>
        <dbReference type="ARBA" id="ARBA00023136"/>
    </source>
</evidence>
<feature type="transmembrane region" description="Helical" evidence="7">
    <location>
        <begin position="464"/>
        <end position="488"/>
    </location>
</feature>
<dbReference type="GO" id="GO:0017004">
    <property type="term" value="P:cytochrome complex assembly"/>
    <property type="evidence" value="ECO:0007669"/>
    <property type="project" value="UniProtKB-KW"/>
</dbReference>
<dbReference type="GO" id="GO:0045454">
    <property type="term" value="P:cell redox homeostasis"/>
    <property type="evidence" value="ECO:0007669"/>
    <property type="project" value="TreeGrafter"/>
</dbReference>
<dbReference type="CDD" id="cd02953">
    <property type="entry name" value="DsbDgamma"/>
    <property type="match status" value="1"/>
</dbReference>
<feature type="transmembrane region" description="Helical" evidence="7">
    <location>
        <begin position="500"/>
        <end position="519"/>
    </location>
</feature>
<keyword evidence="4 7" id="KW-1133">Transmembrane helix</keyword>
<dbReference type="InterPro" id="IPR028250">
    <property type="entry name" value="DsbDN"/>
</dbReference>
<proteinExistence type="predicted"/>
<name>A0A2V4MW06_9RHOB</name>
<evidence type="ECO:0000259" key="9">
    <source>
        <dbReference type="Pfam" id="PF02683"/>
    </source>
</evidence>
<reference evidence="11 12" key="1">
    <citation type="submission" date="2018-05" db="EMBL/GenBank/DDBJ databases">
        <title>Oceanovita maritima gen. nov., sp. nov., a marine bacterium in the family Rhodobacteraceae isolated from surface seawater of Lundu port Xiamen, China.</title>
        <authorList>
            <person name="Hetharua B.H."/>
            <person name="Min D."/>
            <person name="Liao H."/>
            <person name="Tian Y."/>
        </authorList>
    </citation>
    <scope>NUCLEOTIDE SEQUENCE [LARGE SCALE GENOMIC DNA]</scope>
    <source>
        <strain evidence="11 12">FSX-11</strain>
    </source>
</reference>
<evidence type="ECO:0000313" key="11">
    <source>
        <dbReference type="EMBL" id="PYC46624.1"/>
    </source>
</evidence>
<feature type="transmembrane region" description="Helical" evidence="7">
    <location>
        <begin position="525"/>
        <end position="544"/>
    </location>
</feature>
<comment type="caution">
    <text evidence="11">The sequence shown here is derived from an EMBL/GenBank/DDBJ whole genome shotgun (WGS) entry which is preliminary data.</text>
</comment>
<dbReference type="RefSeq" id="WP_110796858.1">
    <property type="nucleotide sequence ID" value="NZ_KZ826490.1"/>
</dbReference>
<feature type="transmembrane region" description="Helical" evidence="7">
    <location>
        <begin position="431"/>
        <end position="458"/>
    </location>
</feature>
<gene>
    <name evidence="11" type="ORF">DI396_14095</name>
</gene>
<evidence type="ECO:0000256" key="8">
    <source>
        <dbReference type="SAM" id="SignalP"/>
    </source>
</evidence>
<evidence type="ECO:0000256" key="7">
    <source>
        <dbReference type="SAM" id="Phobius"/>
    </source>
</evidence>
<keyword evidence="2 7" id="KW-0812">Transmembrane</keyword>
<dbReference type="InterPro" id="IPR036249">
    <property type="entry name" value="Thioredoxin-like_sf"/>
</dbReference>
<dbReference type="PROSITE" id="PS00194">
    <property type="entry name" value="THIOREDOXIN_1"/>
    <property type="match status" value="1"/>
</dbReference>
<keyword evidence="3" id="KW-0201">Cytochrome c-type biogenesis</keyword>
<dbReference type="Pfam" id="PF13899">
    <property type="entry name" value="Thioredoxin_7"/>
    <property type="match status" value="1"/>
</dbReference>
<protein>
    <submittedName>
        <fullName evidence="11">Copper-binding protein</fullName>
    </submittedName>
</protein>
<feature type="transmembrane region" description="Helical" evidence="7">
    <location>
        <begin position="302"/>
        <end position="326"/>
    </location>
</feature>
<dbReference type="SUPFAM" id="SSF52833">
    <property type="entry name" value="Thioredoxin-like"/>
    <property type="match status" value="1"/>
</dbReference>
<organism evidence="11 12">
    <name type="scientific">Litorivita pollutaquae</name>
    <dbReference type="NCBI Taxonomy" id="2200892"/>
    <lineage>
        <taxon>Bacteria</taxon>
        <taxon>Pseudomonadati</taxon>
        <taxon>Pseudomonadota</taxon>
        <taxon>Alphaproteobacteria</taxon>
        <taxon>Rhodobacterales</taxon>
        <taxon>Paracoccaceae</taxon>
        <taxon>Litorivita</taxon>
    </lineage>
</organism>
<dbReference type="Gene3D" id="3.40.30.10">
    <property type="entry name" value="Glutaredoxin"/>
    <property type="match status" value="1"/>
</dbReference>
<feature type="signal peptide" evidence="8">
    <location>
        <begin position="1"/>
        <end position="32"/>
    </location>
</feature>
<dbReference type="PANTHER" id="PTHR32234">
    <property type="entry name" value="THIOL:DISULFIDE INTERCHANGE PROTEIN DSBD"/>
    <property type="match status" value="1"/>
</dbReference>
<evidence type="ECO:0000256" key="2">
    <source>
        <dbReference type="ARBA" id="ARBA00022692"/>
    </source>
</evidence>
<dbReference type="Proteomes" id="UP000248012">
    <property type="component" value="Unassembled WGS sequence"/>
</dbReference>
<dbReference type="GO" id="GO:0015035">
    <property type="term" value="F:protein-disulfide reductase activity"/>
    <property type="evidence" value="ECO:0007669"/>
    <property type="project" value="TreeGrafter"/>
</dbReference>
<sequence>MGTRARASRFSLCLLALVASLVALTLTEGARAAESTIFSNPAVNARLVSAENGVAPDAVSISLGLVLEYGEGWKGYWRTPGEVGLAPEIDWTGSSNLASAEILWPAPERFEAFGIENFGYSGEVVLPIRVMLEDRGEPLELRARVALLTCSNVCVPHTFDLALDLANGTGIDRASANAIATFVSQVPAAPEESDIEIDTVALDAKTSSLFVTAQSTQPFQTVDIFPEFGPLVTFGKPEIRLSRDRSELWTRIPLNAWSDDYVAPLVTVTDADRAVTAPVVLSADIPAPPYARAASGSGPFQLVLIAAIAFLGGLILNVMPCVLPVLSIKLASVLKVSDQPRRVIRNGFLFSALGVLTFVWMLAVLVLVLKWIGVSVGWGIQFQNPIFVALMFIVVAAFAANLFGLFEIALPVGIQDRLGVGSDRAGYAADFGTGLLAAILATPCSAPFLGTAITFALAGNAVDVLVVFTALGIGLASPYVLIAARPALIERLPRPGRWMLFVRMLLGVLLLATAAWLLFVLVGVAGWRATVLVAVSVGVLILLAMTEWSSVSLRRILMAASLAIPLVGVGLFSSQPYSEASTGTTYWQAFVPQDIARHVSEGHTVFVDVTADWCLTCKANKTLVLDRNSVADRLSDETVIAMQADWTRPDDEIARFLERHGRYGIPFNIVFGPEAPSGISLPEILTQTLVLDALDRASTRSVARD</sequence>
<dbReference type="InterPro" id="IPR003834">
    <property type="entry name" value="Cyt_c_assmbl_TM_dom"/>
</dbReference>
<dbReference type="InterPro" id="IPR017937">
    <property type="entry name" value="Thioredoxin_CS"/>
</dbReference>
<dbReference type="Pfam" id="PF02683">
    <property type="entry name" value="DsbD_TM"/>
    <property type="match status" value="1"/>
</dbReference>
<dbReference type="Pfam" id="PF11412">
    <property type="entry name" value="DsbD_N"/>
    <property type="match status" value="1"/>
</dbReference>
<comment type="subcellular location">
    <subcellularLocation>
        <location evidence="1">Membrane</location>
        <topology evidence="1">Multi-pass membrane protein</topology>
    </subcellularLocation>
</comment>
<evidence type="ECO:0000256" key="6">
    <source>
        <dbReference type="ARBA" id="ARBA00023284"/>
    </source>
</evidence>
<feature type="domain" description="Cytochrome C biogenesis protein transmembrane" evidence="9">
    <location>
        <begin position="304"/>
        <end position="518"/>
    </location>
</feature>
<dbReference type="GO" id="GO:0016020">
    <property type="term" value="C:membrane"/>
    <property type="evidence" value="ECO:0007669"/>
    <property type="project" value="UniProtKB-SubCell"/>
</dbReference>